<proteinExistence type="predicted"/>
<evidence type="ECO:0000313" key="3">
    <source>
        <dbReference type="Proteomes" id="UP001140502"/>
    </source>
</evidence>
<organism evidence="2 3">
    <name type="scientific">Fusarium piperis</name>
    <dbReference type="NCBI Taxonomy" id="1435070"/>
    <lineage>
        <taxon>Eukaryota</taxon>
        <taxon>Fungi</taxon>
        <taxon>Dikarya</taxon>
        <taxon>Ascomycota</taxon>
        <taxon>Pezizomycotina</taxon>
        <taxon>Sordariomycetes</taxon>
        <taxon>Hypocreomycetidae</taxon>
        <taxon>Hypocreales</taxon>
        <taxon>Nectriaceae</taxon>
        <taxon>Fusarium</taxon>
        <taxon>Fusarium solani species complex</taxon>
    </lineage>
</organism>
<dbReference type="OrthoDB" id="20774at2759"/>
<name>A0A9W8WJF2_9HYPO</name>
<evidence type="ECO:0000313" key="2">
    <source>
        <dbReference type="EMBL" id="KAJ4327263.1"/>
    </source>
</evidence>
<reference evidence="2" key="1">
    <citation type="submission" date="2022-10" db="EMBL/GenBank/DDBJ databases">
        <title>Tapping the CABI collections for fungal endophytes: first genome assemblies for Collariella, Neodidymelliopsis, Ascochyta clinopodiicola, Didymella pomorum, Didymosphaeria variabile, Neocosmospora piperis and Neocucurbitaria cava.</title>
        <authorList>
            <person name="Hill R."/>
        </authorList>
    </citation>
    <scope>NUCLEOTIDE SEQUENCE</scope>
    <source>
        <strain evidence="2">IMI 366586</strain>
    </source>
</reference>
<accession>A0A9W8WJF2</accession>
<dbReference type="Pfam" id="PF10433">
    <property type="entry name" value="Beta-prop_RSE1_1st"/>
    <property type="match status" value="1"/>
</dbReference>
<comment type="caution">
    <text evidence="2">The sequence shown here is derived from an EMBL/GenBank/DDBJ whole genome shotgun (WGS) entry which is preliminary data.</text>
</comment>
<evidence type="ECO:0000259" key="1">
    <source>
        <dbReference type="Pfam" id="PF10433"/>
    </source>
</evidence>
<feature type="domain" description="RSE1/DDB1/CPSF1 first beta-propeller" evidence="1">
    <location>
        <begin position="55"/>
        <end position="453"/>
    </location>
</feature>
<keyword evidence="3" id="KW-1185">Reference proteome</keyword>
<dbReference type="EMBL" id="JAPEUR010000027">
    <property type="protein sequence ID" value="KAJ4327263.1"/>
    <property type="molecule type" value="Genomic_DNA"/>
</dbReference>
<dbReference type="InterPro" id="IPR018846">
    <property type="entry name" value="Beta-prop_RSE1/DDB1/CPSF1_1st"/>
</dbReference>
<protein>
    <recommendedName>
        <fullName evidence="1">RSE1/DDB1/CPSF1 first beta-propeller domain-containing protein</fullName>
    </recommendedName>
</protein>
<sequence>MAFQSSVLRDGEWVTETVNFQDALKASTAPKSNPKPRAGPPVCGVLTRTLIESPVVHWVLPVWIRSRSHNDVAFVGDHFVQISELRDDGQVHEVIRKADFGSRIRNALVLGTPPEGGPDGTASSVIKTEDTDILMQDASKPHETDARQPLPPQLLVLILESCDMVFLSVQELPDHTPEFVTIKYENPRNLKFLGYHFTINPSSRYIAAGSAEGAFMLYELETLANMSAQYQSHGYYQPVKNIKVRTADGIIHKLEFLHPRPEDDHHIILLLIIVRREAIRGSQTSRMVVYDWELSDNVKSVLKIEKAGMPLPKEHRMPLMIIPLRINTAFIAVSEHAIGIVKNAFVGHTEFDILEIHSPNQTNLHHGAAGPLWTAWARPFRLNKYFEKTDIIYLAREDGVIAHIELDSKDLLPSVTTVGTIGTAISTAFTTAYDVFSDVFIIGGESGPGGIWKVN</sequence>
<gene>
    <name evidence="2" type="ORF">N0V84_002276</name>
</gene>
<dbReference type="AlphaFoldDB" id="A0A9W8WJF2"/>
<dbReference type="Proteomes" id="UP001140502">
    <property type="component" value="Unassembled WGS sequence"/>
</dbReference>